<dbReference type="AlphaFoldDB" id="A0A4V2T129"/>
<dbReference type="InterPro" id="IPR036942">
    <property type="entry name" value="Beta-barrel_TonB_sf"/>
</dbReference>
<feature type="signal peptide" evidence="5">
    <location>
        <begin position="1"/>
        <end position="23"/>
    </location>
</feature>
<name>A0A4V2T129_9PAST</name>
<proteinExistence type="predicted"/>
<dbReference type="Proteomes" id="UP000295763">
    <property type="component" value="Unassembled WGS sequence"/>
</dbReference>
<feature type="chain" id="PRO_5020785789" evidence="5">
    <location>
        <begin position="24"/>
        <end position="874"/>
    </location>
</feature>
<evidence type="ECO:0000256" key="3">
    <source>
        <dbReference type="ARBA" id="ARBA00023237"/>
    </source>
</evidence>
<organism evidence="6 7">
    <name type="scientific">Cricetibacter osteomyelitidis</name>
    <dbReference type="NCBI Taxonomy" id="1521931"/>
    <lineage>
        <taxon>Bacteria</taxon>
        <taxon>Pseudomonadati</taxon>
        <taxon>Pseudomonadota</taxon>
        <taxon>Gammaproteobacteria</taxon>
        <taxon>Pasteurellales</taxon>
        <taxon>Pasteurellaceae</taxon>
        <taxon>Cricetibacter</taxon>
    </lineage>
</organism>
<evidence type="ECO:0000256" key="5">
    <source>
        <dbReference type="SAM" id="SignalP"/>
    </source>
</evidence>
<gene>
    <name evidence="6" type="ORF">EDC44_13015</name>
</gene>
<feature type="compositionally biased region" description="Basic and acidic residues" evidence="4">
    <location>
        <begin position="646"/>
        <end position="656"/>
    </location>
</feature>
<dbReference type="Gene3D" id="2.40.170.20">
    <property type="entry name" value="TonB-dependent receptor, beta-barrel domain"/>
    <property type="match status" value="1"/>
</dbReference>
<feature type="region of interest" description="Disordered" evidence="4">
    <location>
        <begin position="639"/>
        <end position="664"/>
    </location>
</feature>
<dbReference type="SUPFAM" id="SSF56935">
    <property type="entry name" value="Porins"/>
    <property type="match status" value="1"/>
</dbReference>
<evidence type="ECO:0000313" key="6">
    <source>
        <dbReference type="EMBL" id="TCP92013.1"/>
    </source>
</evidence>
<keyword evidence="7" id="KW-1185">Reference proteome</keyword>
<dbReference type="OrthoDB" id="9766643at2"/>
<keyword evidence="3" id="KW-0998">Cell outer membrane</keyword>
<reference evidence="6 7" key="1">
    <citation type="submission" date="2019-03" db="EMBL/GenBank/DDBJ databases">
        <title>Genomic Encyclopedia of Type Strains, Phase IV (KMG-IV): sequencing the most valuable type-strain genomes for metagenomic binning, comparative biology and taxonomic classification.</title>
        <authorList>
            <person name="Goeker M."/>
        </authorList>
    </citation>
    <scope>NUCLEOTIDE SEQUENCE [LARGE SCALE GENOMIC DNA]</scope>
    <source>
        <strain evidence="6 7">DSM 28404</strain>
    </source>
</reference>
<evidence type="ECO:0000256" key="2">
    <source>
        <dbReference type="ARBA" id="ARBA00023136"/>
    </source>
</evidence>
<keyword evidence="6" id="KW-0675">Receptor</keyword>
<comment type="caution">
    <text evidence="6">The sequence shown here is derived from an EMBL/GenBank/DDBJ whole genome shotgun (WGS) entry which is preliminary data.</text>
</comment>
<sequence>MMQKTPIALCISSFLFLNSISYAEPKPKEDQLEMISVVDSAAPPPAGTAVLLAEDIARKPQRNGNITELLKNNPAVQFSGTTNSATQAGEIVPDLVSFHGEPYYNNSYLIDGLSNNDMLNPGSSNGGFKSAEDFTEPTSMYIAPGSPESFYINSSLLKNVTVYDSNAPAKYSRFTGGVIDAEIQDPQTERASGAISYRTTRDSWTKFQLNDEEAAEFETAYAESDVQPQFTKHIFDFHLNQPLSEKAGILFAYNRTQSKMPEYHQGLNRWEKERRLAETFLLKGSYQLNEQHKLTATALYSPHENVYFRDNTKNGRYVSEGGGWRFNLESQYKADWGRVKTGLAYQYNRNKISYDAGADFYNWVGNALFPKASTDWCTTFAPNGRCLYKREGGLGELSSQMKTWTLKQDYELNSLNLGASEHKLAFGWQVDLAQARSERPTANRYMSAVLRNGSQSIAPNYNSLFGNVAPDCVDCLPNEQFQNRMAYYPAFRAKATVNNYNAYFSDEMEWGRFRVVPGVNVNYDSFLKNLNIAPRFAFNINVLNDHRFNITGGYNRYFAGNLLTYALRAGIPCNREMQRYGDKNGTGEWQNGNCMRNSPSWDNAKNLKTPYSDEYNLGFNYTLAAHTLTFNWVHRKSQRQFTPSTERSRTQERKTMTNDGSGQTNTFTLALQNNKTHHLGWLDLNYRLGARYQKCHTNYHGNYEESLVFDPAAYNNRYYLFEGKRYGSVSELPPFNFNQPWESFLELQTDIPAWNLKWTHSLNYKTGYKSYTRHDVALCANSSQPQACGDYSGAVYDYRLKRYSAKATLDWHLLWTLPIHNEQKLEINLDVLNVFNSRVASVSPSSAYLGGTESQSTVSYELGRQFWLGVAYRW</sequence>
<keyword evidence="5" id="KW-0732">Signal</keyword>
<keyword evidence="2" id="KW-0472">Membrane</keyword>
<dbReference type="Gene3D" id="2.170.130.10">
    <property type="entry name" value="TonB-dependent receptor, plug domain"/>
    <property type="match status" value="1"/>
</dbReference>
<protein>
    <submittedName>
        <fullName evidence="6">TonB-dependent receptor-like protein</fullName>
    </submittedName>
</protein>
<accession>A0A4V2T129</accession>
<evidence type="ECO:0000313" key="7">
    <source>
        <dbReference type="Proteomes" id="UP000295763"/>
    </source>
</evidence>
<dbReference type="GO" id="GO:0009279">
    <property type="term" value="C:cell outer membrane"/>
    <property type="evidence" value="ECO:0007669"/>
    <property type="project" value="UniProtKB-SubCell"/>
</dbReference>
<dbReference type="InterPro" id="IPR037066">
    <property type="entry name" value="Plug_dom_sf"/>
</dbReference>
<comment type="subcellular location">
    <subcellularLocation>
        <location evidence="1">Cell outer membrane</location>
    </subcellularLocation>
</comment>
<evidence type="ECO:0000256" key="1">
    <source>
        <dbReference type="ARBA" id="ARBA00004442"/>
    </source>
</evidence>
<evidence type="ECO:0000256" key="4">
    <source>
        <dbReference type="SAM" id="MobiDB-lite"/>
    </source>
</evidence>
<dbReference type="EMBL" id="SLYB01000030">
    <property type="protein sequence ID" value="TCP92013.1"/>
    <property type="molecule type" value="Genomic_DNA"/>
</dbReference>